<name>A0AA88E772_FICCA</name>
<dbReference type="EMBL" id="BTGU01000826">
    <property type="protein sequence ID" value="GMN69347.1"/>
    <property type="molecule type" value="Genomic_DNA"/>
</dbReference>
<dbReference type="Proteomes" id="UP001187192">
    <property type="component" value="Unassembled WGS sequence"/>
</dbReference>
<feature type="region of interest" description="Disordered" evidence="1">
    <location>
        <begin position="1"/>
        <end position="25"/>
    </location>
</feature>
<accession>A0AA88E772</accession>
<proteinExistence type="predicted"/>
<feature type="compositionally biased region" description="Basic residues" evidence="1">
    <location>
        <begin position="1"/>
        <end position="11"/>
    </location>
</feature>
<protein>
    <submittedName>
        <fullName evidence="2">Uncharacterized protein</fullName>
    </submittedName>
</protein>
<organism evidence="2 3">
    <name type="scientific">Ficus carica</name>
    <name type="common">Common fig</name>
    <dbReference type="NCBI Taxonomy" id="3494"/>
    <lineage>
        <taxon>Eukaryota</taxon>
        <taxon>Viridiplantae</taxon>
        <taxon>Streptophyta</taxon>
        <taxon>Embryophyta</taxon>
        <taxon>Tracheophyta</taxon>
        <taxon>Spermatophyta</taxon>
        <taxon>Magnoliopsida</taxon>
        <taxon>eudicotyledons</taxon>
        <taxon>Gunneridae</taxon>
        <taxon>Pentapetalae</taxon>
        <taxon>rosids</taxon>
        <taxon>fabids</taxon>
        <taxon>Rosales</taxon>
        <taxon>Moraceae</taxon>
        <taxon>Ficeae</taxon>
        <taxon>Ficus</taxon>
    </lineage>
</organism>
<evidence type="ECO:0000313" key="2">
    <source>
        <dbReference type="EMBL" id="GMN69347.1"/>
    </source>
</evidence>
<dbReference type="AlphaFoldDB" id="A0AA88E772"/>
<evidence type="ECO:0000256" key="1">
    <source>
        <dbReference type="SAM" id="MobiDB-lite"/>
    </source>
</evidence>
<evidence type="ECO:0000313" key="3">
    <source>
        <dbReference type="Proteomes" id="UP001187192"/>
    </source>
</evidence>
<reference evidence="2" key="1">
    <citation type="submission" date="2023-07" db="EMBL/GenBank/DDBJ databases">
        <title>draft genome sequence of fig (Ficus carica).</title>
        <authorList>
            <person name="Takahashi T."/>
            <person name="Nishimura K."/>
        </authorList>
    </citation>
    <scope>NUCLEOTIDE SEQUENCE</scope>
</reference>
<comment type="caution">
    <text evidence="2">The sequence shown here is derived from an EMBL/GenBank/DDBJ whole genome shotgun (WGS) entry which is preliminary data.</text>
</comment>
<sequence length="119" mass="13293">MYTNKVTRRAASKITGMRTQDSGSIMRRPAQKAINIVAMEKKSVDNPRNNLVAKDTRKSYSSYLEVKIPKNTNTEAVEEKTAIPMEINEQLKVDGSGGVIPIGMHEYFLMPIALSCIVY</sequence>
<keyword evidence="3" id="KW-1185">Reference proteome</keyword>
<gene>
    <name evidence="2" type="ORF">TIFTF001_038398</name>
</gene>